<feature type="compositionally biased region" description="Low complexity" evidence="1">
    <location>
        <begin position="44"/>
        <end position="57"/>
    </location>
</feature>
<feature type="region of interest" description="Disordered" evidence="1">
    <location>
        <begin position="1"/>
        <end position="70"/>
    </location>
</feature>
<dbReference type="OrthoDB" id="21292at2759"/>
<dbReference type="Pfam" id="PF04614">
    <property type="entry name" value="Pex19"/>
    <property type="match status" value="1"/>
</dbReference>
<comment type="caution">
    <text evidence="2">The sequence shown here is derived from an EMBL/GenBank/DDBJ whole genome shotgun (WGS) entry which is preliminary data.</text>
</comment>
<gene>
    <name evidence="2" type="ORF">B0A48_11162</name>
</gene>
<dbReference type="InterPro" id="IPR006708">
    <property type="entry name" value="Pex19"/>
</dbReference>
<dbReference type="PANTHER" id="PTHR12774">
    <property type="entry name" value="PEROXISOMAL BIOGENESIS FACTOR 19"/>
    <property type="match status" value="1"/>
</dbReference>
<evidence type="ECO:0008006" key="4">
    <source>
        <dbReference type="Google" id="ProtNLM"/>
    </source>
</evidence>
<dbReference type="GO" id="GO:0045046">
    <property type="term" value="P:protein import into peroxisome membrane"/>
    <property type="evidence" value="ECO:0007669"/>
    <property type="project" value="TreeGrafter"/>
</dbReference>
<dbReference type="InterPro" id="IPR038322">
    <property type="entry name" value="Pex19_C_sf"/>
</dbReference>
<accession>A0A1V8SUY1</accession>
<dbReference type="Proteomes" id="UP000192596">
    <property type="component" value="Unassembled WGS sequence"/>
</dbReference>
<dbReference type="InParanoid" id="A0A1V8SUY1"/>
<dbReference type="FunCoup" id="A0A1V8SUY1">
    <property type="interactions" value="442"/>
</dbReference>
<dbReference type="STRING" id="1507870.A0A1V8SUY1"/>
<protein>
    <recommendedName>
        <fullName evidence="4">Pex19-domain-containing protein</fullName>
    </recommendedName>
</protein>
<feature type="compositionally biased region" description="Basic and acidic residues" evidence="1">
    <location>
        <begin position="11"/>
        <end position="21"/>
    </location>
</feature>
<feature type="compositionally biased region" description="Acidic residues" evidence="1">
    <location>
        <begin position="26"/>
        <end position="40"/>
    </location>
</feature>
<dbReference type="GO" id="GO:0005778">
    <property type="term" value="C:peroxisomal membrane"/>
    <property type="evidence" value="ECO:0007669"/>
    <property type="project" value="TreeGrafter"/>
</dbReference>
<dbReference type="Gene3D" id="1.20.120.900">
    <property type="entry name" value="Pex19, mPTS binding domain"/>
    <property type="match status" value="1"/>
</dbReference>
<dbReference type="GO" id="GO:0033328">
    <property type="term" value="F:peroxisome membrane targeting sequence binding"/>
    <property type="evidence" value="ECO:0007669"/>
    <property type="project" value="TreeGrafter"/>
</dbReference>
<dbReference type="PANTHER" id="PTHR12774:SF2">
    <property type="entry name" value="PEROXISOMAL BIOGENESIS FACTOR 19"/>
    <property type="match status" value="1"/>
</dbReference>
<proteinExistence type="predicted"/>
<organism evidence="2 3">
    <name type="scientific">Cryoendolithus antarcticus</name>
    <dbReference type="NCBI Taxonomy" id="1507870"/>
    <lineage>
        <taxon>Eukaryota</taxon>
        <taxon>Fungi</taxon>
        <taxon>Dikarya</taxon>
        <taxon>Ascomycota</taxon>
        <taxon>Pezizomycotina</taxon>
        <taxon>Dothideomycetes</taxon>
        <taxon>Dothideomycetidae</taxon>
        <taxon>Cladosporiales</taxon>
        <taxon>Cladosporiaceae</taxon>
        <taxon>Cryoendolithus</taxon>
    </lineage>
</organism>
<evidence type="ECO:0000313" key="3">
    <source>
        <dbReference type="Proteomes" id="UP000192596"/>
    </source>
</evidence>
<evidence type="ECO:0000256" key="1">
    <source>
        <dbReference type="SAM" id="MobiDB-lite"/>
    </source>
</evidence>
<sequence>MASHPPPTLESKTEVSTKPEPIETAPDPDEDDLDDLDDVLDQFSAKPAPSTTAPTASGPGRPPQTHDVLPSDPALEAQLAAGIPDLLASMDSNPQMQKEFEAMMAELLKAGQAETDAEAMAHIGKATEAVPALSADKGFKGKDDNFQDTIKRTMERMQASSSSAEAATAGAGTEEDLLAQMMKELGGAGAGGAGEEDFNGMLMSMMAQLTHKEILYEPMKELSDKFPAWMEKNGEGKVGKEDMARYREQQVLVGEIVGRFERKGYSDEDEGDREYIVERMQKMQAAGSPPPDLVGDMSAAQEALGELEGGCPTQ</sequence>
<reference evidence="3" key="1">
    <citation type="submission" date="2017-03" db="EMBL/GenBank/DDBJ databases">
        <title>Genomes of endolithic fungi from Antarctica.</title>
        <authorList>
            <person name="Coleine C."/>
            <person name="Masonjones S."/>
            <person name="Stajich J.E."/>
        </authorList>
    </citation>
    <scope>NUCLEOTIDE SEQUENCE [LARGE SCALE GENOMIC DNA]</scope>
    <source>
        <strain evidence="3">CCFEE 5527</strain>
    </source>
</reference>
<keyword evidence="3" id="KW-1185">Reference proteome</keyword>
<evidence type="ECO:0000313" key="2">
    <source>
        <dbReference type="EMBL" id="OQO02879.1"/>
    </source>
</evidence>
<name>A0A1V8SUY1_9PEZI</name>
<dbReference type="AlphaFoldDB" id="A0A1V8SUY1"/>
<dbReference type="EMBL" id="NAJO01000026">
    <property type="protein sequence ID" value="OQO02879.1"/>
    <property type="molecule type" value="Genomic_DNA"/>
</dbReference>